<dbReference type="Proteomes" id="UP000674938">
    <property type="component" value="Unassembled WGS sequence"/>
</dbReference>
<dbReference type="AlphaFoldDB" id="A0A940SUR8"/>
<protein>
    <recommendedName>
        <fullName evidence="3">DUF2187 domain-containing protein</fullName>
    </recommendedName>
</protein>
<proteinExistence type="predicted"/>
<comment type="caution">
    <text evidence="1">The sequence shown here is derived from an EMBL/GenBank/DDBJ whole genome shotgun (WGS) entry which is preliminary data.</text>
</comment>
<accession>A0A940SUR8</accession>
<keyword evidence="2" id="KW-1185">Reference proteome</keyword>
<dbReference type="EMBL" id="JAEEGA010000036">
    <property type="protein sequence ID" value="MBP1044622.1"/>
    <property type="molecule type" value="Genomic_DNA"/>
</dbReference>
<name>A0A940SUR8_9ENTE</name>
<evidence type="ECO:0000313" key="1">
    <source>
        <dbReference type="EMBL" id="MBP1044622.1"/>
    </source>
</evidence>
<gene>
    <name evidence="1" type="ORF">I6N95_26785</name>
</gene>
<evidence type="ECO:0000313" key="2">
    <source>
        <dbReference type="Proteomes" id="UP000674938"/>
    </source>
</evidence>
<reference evidence="1" key="1">
    <citation type="submission" date="2020-12" db="EMBL/GenBank/DDBJ databases">
        <title>Vagococcus allomyrinae sp. nov. and Enterococcus lavae sp. nov., isolated from the larvae of Allomyrina dichotoma.</title>
        <authorList>
            <person name="Lee S.D."/>
        </authorList>
    </citation>
    <scope>NUCLEOTIDE SEQUENCE</scope>
    <source>
        <strain evidence="1">BWB3-3</strain>
    </source>
</reference>
<dbReference type="RefSeq" id="WP_209533210.1">
    <property type="nucleotide sequence ID" value="NZ_JAEEGA010000036.1"/>
</dbReference>
<evidence type="ECO:0008006" key="3">
    <source>
        <dbReference type="Google" id="ProtNLM"/>
    </source>
</evidence>
<sequence length="66" mass="7741">MRQTPIQLGDLYVCRSDLFQHDFIGQVTMIMTHSCIVEVLQCDQQDQAKSQEYLQRLVVSFHHMTV</sequence>
<organism evidence="1 2">
    <name type="scientific">Vagococcus allomyrinae</name>
    <dbReference type="NCBI Taxonomy" id="2794353"/>
    <lineage>
        <taxon>Bacteria</taxon>
        <taxon>Bacillati</taxon>
        <taxon>Bacillota</taxon>
        <taxon>Bacilli</taxon>
        <taxon>Lactobacillales</taxon>
        <taxon>Enterococcaceae</taxon>
        <taxon>Vagococcus</taxon>
    </lineage>
</organism>